<dbReference type="Proteomes" id="UP000011087">
    <property type="component" value="Unassembled WGS sequence"/>
</dbReference>
<evidence type="ECO:0000313" key="6">
    <source>
        <dbReference type="Proteomes" id="UP000011087"/>
    </source>
</evidence>
<feature type="repeat" description="ANK" evidence="3">
    <location>
        <begin position="196"/>
        <end position="220"/>
    </location>
</feature>
<dbReference type="PROSITE" id="PS50297">
    <property type="entry name" value="ANK_REP_REGION"/>
    <property type="match status" value="4"/>
</dbReference>
<dbReference type="PROSITE" id="PS50088">
    <property type="entry name" value="ANK_REPEAT"/>
    <property type="match status" value="5"/>
</dbReference>
<protein>
    <submittedName>
        <fullName evidence="4 5">Uncharacterized protein</fullName>
    </submittedName>
</protein>
<proteinExistence type="predicted"/>
<keyword evidence="1" id="KW-0677">Repeat</keyword>
<dbReference type="OMA" id="VTATDTW"/>
<dbReference type="eggNOG" id="KOG0504">
    <property type="taxonomic scope" value="Eukaryota"/>
</dbReference>
<keyword evidence="6" id="KW-1185">Reference proteome</keyword>
<dbReference type="EMBL" id="JH993052">
    <property type="protein sequence ID" value="EKX38002.1"/>
    <property type="molecule type" value="Genomic_DNA"/>
</dbReference>
<dbReference type="PRINTS" id="PR01415">
    <property type="entry name" value="ANKYRIN"/>
</dbReference>
<dbReference type="Gene3D" id="1.25.40.20">
    <property type="entry name" value="Ankyrin repeat-containing domain"/>
    <property type="match status" value="2"/>
</dbReference>
<dbReference type="PaxDb" id="55529-EKX38002"/>
<dbReference type="RefSeq" id="XP_005824982.1">
    <property type="nucleotide sequence ID" value="XM_005824925.1"/>
</dbReference>
<evidence type="ECO:0000313" key="4">
    <source>
        <dbReference type="EMBL" id="EKX38002.1"/>
    </source>
</evidence>
<dbReference type="HOGENOM" id="CLU_000134_18_0_1"/>
<feature type="repeat" description="ANK" evidence="3">
    <location>
        <begin position="163"/>
        <end position="195"/>
    </location>
</feature>
<organism evidence="4">
    <name type="scientific">Guillardia theta (strain CCMP2712)</name>
    <name type="common">Cryptophyte</name>
    <dbReference type="NCBI Taxonomy" id="905079"/>
    <lineage>
        <taxon>Eukaryota</taxon>
        <taxon>Cryptophyceae</taxon>
        <taxon>Pyrenomonadales</taxon>
        <taxon>Geminigeraceae</taxon>
        <taxon>Guillardia</taxon>
    </lineage>
</organism>
<dbReference type="EnsemblProtists" id="EKX38002">
    <property type="protein sequence ID" value="EKX38002"/>
    <property type="gene ID" value="GUITHDRAFT_77525"/>
</dbReference>
<dbReference type="KEGG" id="gtt:GUITHDRAFT_77525"/>
<dbReference type="SMART" id="SM00248">
    <property type="entry name" value="ANK"/>
    <property type="match status" value="5"/>
</dbReference>
<dbReference type="Pfam" id="PF12796">
    <property type="entry name" value="Ank_2"/>
    <property type="match status" value="2"/>
</dbReference>
<evidence type="ECO:0000256" key="3">
    <source>
        <dbReference type="PROSITE-ProRule" id="PRU00023"/>
    </source>
</evidence>
<reference evidence="6" key="2">
    <citation type="submission" date="2012-11" db="EMBL/GenBank/DDBJ databases">
        <authorList>
            <person name="Kuo A."/>
            <person name="Curtis B.A."/>
            <person name="Tanifuji G."/>
            <person name="Burki F."/>
            <person name="Gruber A."/>
            <person name="Irimia M."/>
            <person name="Maruyama S."/>
            <person name="Arias M.C."/>
            <person name="Ball S.G."/>
            <person name="Gile G.H."/>
            <person name="Hirakawa Y."/>
            <person name="Hopkins J.F."/>
            <person name="Rensing S.A."/>
            <person name="Schmutz J."/>
            <person name="Symeonidi A."/>
            <person name="Elias M."/>
            <person name="Eveleigh R.J."/>
            <person name="Herman E.K."/>
            <person name="Klute M.J."/>
            <person name="Nakayama T."/>
            <person name="Obornik M."/>
            <person name="Reyes-Prieto A."/>
            <person name="Armbrust E.V."/>
            <person name="Aves S.J."/>
            <person name="Beiko R.G."/>
            <person name="Coutinho P."/>
            <person name="Dacks J.B."/>
            <person name="Durnford D.G."/>
            <person name="Fast N.M."/>
            <person name="Green B.R."/>
            <person name="Grisdale C."/>
            <person name="Hempe F."/>
            <person name="Henrissat B."/>
            <person name="Hoppner M.P."/>
            <person name="Ishida K.-I."/>
            <person name="Kim E."/>
            <person name="Koreny L."/>
            <person name="Kroth P.G."/>
            <person name="Liu Y."/>
            <person name="Malik S.-B."/>
            <person name="Maier U.G."/>
            <person name="McRose D."/>
            <person name="Mock T."/>
            <person name="Neilson J.A."/>
            <person name="Onodera N.T."/>
            <person name="Poole A.M."/>
            <person name="Pritham E.J."/>
            <person name="Richards T.A."/>
            <person name="Rocap G."/>
            <person name="Roy S.W."/>
            <person name="Sarai C."/>
            <person name="Schaack S."/>
            <person name="Shirato S."/>
            <person name="Slamovits C.H."/>
            <person name="Spencer D.F."/>
            <person name="Suzuki S."/>
            <person name="Worden A.Z."/>
            <person name="Zauner S."/>
            <person name="Barry K."/>
            <person name="Bell C."/>
            <person name="Bharti A.K."/>
            <person name="Crow J.A."/>
            <person name="Grimwood J."/>
            <person name="Kramer R."/>
            <person name="Lindquist E."/>
            <person name="Lucas S."/>
            <person name="Salamov A."/>
            <person name="McFadden G.I."/>
            <person name="Lane C.E."/>
            <person name="Keeling P.J."/>
            <person name="Gray M.W."/>
            <person name="Grigoriev I.V."/>
            <person name="Archibald J.M."/>
        </authorList>
    </citation>
    <scope>NUCLEOTIDE SEQUENCE</scope>
    <source>
        <strain evidence="6">CCMP2712</strain>
    </source>
</reference>
<keyword evidence="2 3" id="KW-0040">ANK repeat</keyword>
<dbReference type="OrthoDB" id="366390at2759"/>
<dbReference type="AlphaFoldDB" id="L1IPJ3"/>
<dbReference type="PANTHER" id="PTHR24171">
    <property type="entry name" value="ANKYRIN REPEAT DOMAIN-CONTAINING PROTEIN 39-RELATED"/>
    <property type="match status" value="1"/>
</dbReference>
<accession>L1IPJ3</accession>
<dbReference type="GeneID" id="17294760"/>
<evidence type="ECO:0000313" key="5">
    <source>
        <dbReference type="EnsemblProtists" id="EKX38002"/>
    </source>
</evidence>
<dbReference type="SUPFAM" id="SSF48403">
    <property type="entry name" value="Ankyrin repeat"/>
    <property type="match status" value="1"/>
</dbReference>
<sequence>MDGDWRQVAFWIRRGADVHARDLKLGSNWTSLHHAAFSGFSVTSRTLVELGADLYAREPSFLDTPLHFAAAQGHTKCVKTLVGLGCPVDITNGDGRTPLHEAAGRGQTDTCAALIELGADVNVNHQYLLNQMLWNASACGNESETLRLIRDGADVNSVDSEFLQTTALHRASLHGHGNIVDILLDHGANINFATIWRSTPLHYAVVRGHKDVVETLVVRGCHRASGCVF</sequence>
<dbReference type="InterPro" id="IPR002110">
    <property type="entry name" value="Ankyrin_rpt"/>
</dbReference>
<evidence type="ECO:0000256" key="2">
    <source>
        <dbReference type="ARBA" id="ARBA00023043"/>
    </source>
</evidence>
<feature type="repeat" description="ANK" evidence="3">
    <location>
        <begin position="27"/>
        <end position="59"/>
    </location>
</feature>
<name>L1IPJ3_GUITC</name>
<feature type="repeat" description="ANK" evidence="3">
    <location>
        <begin position="94"/>
        <end position="126"/>
    </location>
</feature>
<reference evidence="4 6" key="1">
    <citation type="journal article" date="2012" name="Nature">
        <title>Algal genomes reveal evolutionary mosaicism and the fate of nucleomorphs.</title>
        <authorList>
            <consortium name="DOE Joint Genome Institute"/>
            <person name="Curtis B.A."/>
            <person name="Tanifuji G."/>
            <person name="Burki F."/>
            <person name="Gruber A."/>
            <person name="Irimia M."/>
            <person name="Maruyama S."/>
            <person name="Arias M.C."/>
            <person name="Ball S.G."/>
            <person name="Gile G.H."/>
            <person name="Hirakawa Y."/>
            <person name="Hopkins J.F."/>
            <person name="Kuo A."/>
            <person name="Rensing S.A."/>
            <person name="Schmutz J."/>
            <person name="Symeonidi A."/>
            <person name="Elias M."/>
            <person name="Eveleigh R.J."/>
            <person name="Herman E.K."/>
            <person name="Klute M.J."/>
            <person name="Nakayama T."/>
            <person name="Obornik M."/>
            <person name="Reyes-Prieto A."/>
            <person name="Armbrust E.V."/>
            <person name="Aves S.J."/>
            <person name="Beiko R.G."/>
            <person name="Coutinho P."/>
            <person name="Dacks J.B."/>
            <person name="Durnford D.G."/>
            <person name="Fast N.M."/>
            <person name="Green B.R."/>
            <person name="Grisdale C.J."/>
            <person name="Hempel F."/>
            <person name="Henrissat B."/>
            <person name="Hoppner M.P."/>
            <person name="Ishida K."/>
            <person name="Kim E."/>
            <person name="Koreny L."/>
            <person name="Kroth P.G."/>
            <person name="Liu Y."/>
            <person name="Malik S.B."/>
            <person name="Maier U.G."/>
            <person name="McRose D."/>
            <person name="Mock T."/>
            <person name="Neilson J.A."/>
            <person name="Onodera N.T."/>
            <person name="Poole A.M."/>
            <person name="Pritham E.J."/>
            <person name="Richards T.A."/>
            <person name="Rocap G."/>
            <person name="Roy S.W."/>
            <person name="Sarai C."/>
            <person name="Schaack S."/>
            <person name="Shirato S."/>
            <person name="Slamovits C.H."/>
            <person name="Spencer D.F."/>
            <person name="Suzuki S."/>
            <person name="Worden A.Z."/>
            <person name="Zauner S."/>
            <person name="Barry K."/>
            <person name="Bell C."/>
            <person name="Bharti A.K."/>
            <person name="Crow J.A."/>
            <person name="Grimwood J."/>
            <person name="Kramer R."/>
            <person name="Lindquist E."/>
            <person name="Lucas S."/>
            <person name="Salamov A."/>
            <person name="McFadden G.I."/>
            <person name="Lane C.E."/>
            <person name="Keeling P.J."/>
            <person name="Gray M.W."/>
            <person name="Grigoriev I.V."/>
            <person name="Archibald J.M."/>
        </authorList>
    </citation>
    <scope>NUCLEOTIDE SEQUENCE</scope>
    <source>
        <strain evidence="4 6">CCMP2712</strain>
    </source>
</reference>
<evidence type="ECO:0000256" key="1">
    <source>
        <dbReference type="ARBA" id="ARBA00022737"/>
    </source>
</evidence>
<reference evidence="5" key="3">
    <citation type="submission" date="2015-06" db="UniProtKB">
        <authorList>
            <consortium name="EnsemblProtists"/>
        </authorList>
    </citation>
    <scope>IDENTIFICATION</scope>
</reference>
<dbReference type="InterPro" id="IPR036770">
    <property type="entry name" value="Ankyrin_rpt-contain_sf"/>
</dbReference>
<dbReference type="STRING" id="905079.L1IPJ3"/>
<gene>
    <name evidence="4" type="ORF">GUITHDRAFT_77525</name>
</gene>
<feature type="repeat" description="ANK" evidence="3">
    <location>
        <begin position="61"/>
        <end position="93"/>
    </location>
</feature>